<reference evidence="3" key="1">
    <citation type="submission" date="2015-06" db="EMBL/GenBank/DDBJ databases">
        <title>Expansion of signal transduction pathways in fungi by whole-genome duplication.</title>
        <authorList>
            <consortium name="DOE Joint Genome Institute"/>
            <person name="Corrochano L.M."/>
            <person name="Kuo A."/>
            <person name="Marcet-Houben M."/>
            <person name="Polaino S."/>
            <person name="Salamov A."/>
            <person name="Villalobos J.M."/>
            <person name="Alvarez M.I."/>
            <person name="Avalos J."/>
            <person name="Benito E.P."/>
            <person name="Benoit I."/>
            <person name="Burger G."/>
            <person name="Camino L.P."/>
            <person name="Canovas D."/>
            <person name="Cerda-Olmedo E."/>
            <person name="Cheng J.-F."/>
            <person name="Dominguez A."/>
            <person name="Elias M."/>
            <person name="Eslava A.P."/>
            <person name="Glaser F."/>
            <person name="Grimwood J."/>
            <person name="Gutierrez G."/>
            <person name="Heitman J."/>
            <person name="Henrissat B."/>
            <person name="Iturriaga E.A."/>
            <person name="Lang B.F."/>
            <person name="Lavin J.L."/>
            <person name="Lee S."/>
            <person name="Li W."/>
            <person name="Lindquist E."/>
            <person name="Lopez-Garcia S."/>
            <person name="Luque E.M."/>
            <person name="Marcos A.T."/>
            <person name="Martin J."/>
            <person name="McCluskey K."/>
            <person name="Medina H.R."/>
            <person name="Miralles-Duran A."/>
            <person name="Miyazaki A."/>
            <person name="Munoz-Torres E."/>
            <person name="Oguiza J.A."/>
            <person name="Ohm R."/>
            <person name="Olmedo M."/>
            <person name="Orejas M."/>
            <person name="Ortiz-Castellanos L."/>
            <person name="Pisabarro A.G."/>
            <person name="Rodriguez-Romero J."/>
            <person name="Ruiz-Herrera J."/>
            <person name="Ruiz-Vazquez R."/>
            <person name="Sanz C."/>
            <person name="Schackwitz W."/>
            <person name="Schmutz J."/>
            <person name="Shahriari M."/>
            <person name="Shelest E."/>
            <person name="Silva-Franco F."/>
            <person name="Soanes D."/>
            <person name="Syed K."/>
            <person name="Tagua V.G."/>
            <person name="Talbot N.J."/>
            <person name="Thon M."/>
            <person name="De vries R.P."/>
            <person name="Wiebenga A."/>
            <person name="Yadav J.S."/>
            <person name="Braun E.L."/>
            <person name="Baker S."/>
            <person name="Garre V."/>
            <person name="Horwitz B."/>
            <person name="Torres-Martinez S."/>
            <person name="Idnurm A."/>
            <person name="Herrera-Estrella A."/>
            <person name="Gabaldon T."/>
            <person name="Grigoriev I.V."/>
        </authorList>
    </citation>
    <scope>NUCLEOTIDE SEQUENCE [LARGE SCALE GENOMIC DNA]</scope>
    <source>
        <strain evidence="3">NRRL 1555(-)</strain>
    </source>
</reference>
<evidence type="ECO:0000259" key="1">
    <source>
        <dbReference type="PROSITE" id="PS50181"/>
    </source>
</evidence>
<dbReference type="Pfam" id="PF00646">
    <property type="entry name" value="F-box"/>
    <property type="match status" value="1"/>
</dbReference>
<sequence length="200" mass="22394">MNPFTLPPEIIAIILSNVSLKDLVRIERTSKKIQSFCLWEIGRRIKAGSSIDAWAILIHLGQTKAIPTRFDPKSKMVYYSVPMDPIEIHAMFDHRRQIPCFVFCKESSQGQPISDPANQDDFNITVEQGMVEGKTVEVDVKGKLCQIHAALTRVPTPLSSPTIEKTNQETMDVQPIAPSPLTYIVKVTEMCLPLSHLSAH</sequence>
<proteinExistence type="predicted"/>
<dbReference type="VEuPathDB" id="FungiDB:PHYBLDRAFT_150076"/>
<name>A0A162TJH3_PHYB8</name>
<dbReference type="RefSeq" id="XP_018287122.1">
    <property type="nucleotide sequence ID" value="XM_018432392.1"/>
</dbReference>
<organism evidence="2 3">
    <name type="scientific">Phycomyces blakesleeanus (strain ATCC 8743b / DSM 1359 / FGSC 10004 / NBRC 33097 / NRRL 1555)</name>
    <dbReference type="NCBI Taxonomy" id="763407"/>
    <lineage>
        <taxon>Eukaryota</taxon>
        <taxon>Fungi</taxon>
        <taxon>Fungi incertae sedis</taxon>
        <taxon>Mucoromycota</taxon>
        <taxon>Mucoromycotina</taxon>
        <taxon>Mucoromycetes</taxon>
        <taxon>Mucorales</taxon>
        <taxon>Phycomycetaceae</taxon>
        <taxon>Phycomyces</taxon>
    </lineage>
</organism>
<dbReference type="Proteomes" id="UP000077315">
    <property type="component" value="Unassembled WGS sequence"/>
</dbReference>
<dbReference type="AlphaFoldDB" id="A0A162TJH3"/>
<dbReference type="SMART" id="SM00256">
    <property type="entry name" value="FBOX"/>
    <property type="match status" value="1"/>
</dbReference>
<keyword evidence="3" id="KW-1185">Reference proteome</keyword>
<dbReference type="CDD" id="cd09917">
    <property type="entry name" value="F-box_SF"/>
    <property type="match status" value="1"/>
</dbReference>
<gene>
    <name evidence="2" type="ORF">PHYBLDRAFT_150076</name>
</gene>
<dbReference type="OrthoDB" id="2153609at2759"/>
<dbReference type="EMBL" id="KV440993">
    <property type="protein sequence ID" value="OAD69082.1"/>
    <property type="molecule type" value="Genomic_DNA"/>
</dbReference>
<feature type="domain" description="F-box" evidence="1">
    <location>
        <begin position="1"/>
        <end position="36"/>
    </location>
</feature>
<evidence type="ECO:0000313" key="2">
    <source>
        <dbReference type="EMBL" id="OAD69082.1"/>
    </source>
</evidence>
<dbReference type="InParanoid" id="A0A162TJH3"/>
<dbReference type="InterPro" id="IPR001810">
    <property type="entry name" value="F-box_dom"/>
</dbReference>
<dbReference type="SUPFAM" id="SSF81383">
    <property type="entry name" value="F-box domain"/>
    <property type="match status" value="1"/>
</dbReference>
<dbReference type="GeneID" id="28993298"/>
<protein>
    <recommendedName>
        <fullName evidence="1">F-box domain-containing protein</fullName>
    </recommendedName>
</protein>
<accession>A0A162TJH3</accession>
<dbReference type="InterPro" id="IPR036047">
    <property type="entry name" value="F-box-like_dom_sf"/>
</dbReference>
<evidence type="ECO:0000313" key="3">
    <source>
        <dbReference type="Proteomes" id="UP000077315"/>
    </source>
</evidence>
<dbReference type="PROSITE" id="PS50181">
    <property type="entry name" value="FBOX"/>
    <property type="match status" value="1"/>
</dbReference>